<feature type="region of interest" description="Disordered" evidence="1">
    <location>
        <begin position="305"/>
        <end position="399"/>
    </location>
</feature>
<feature type="region of interest" description="Disordered" evidence="1">
    <location>
        <begin position="805"/>
        <end position="1011"/>
    </location>
</feature>
<accession>A0A561TUJ2</accession>
<dbReference type="AlphaFoldDB" id="A0A561TUJ2"/>
<feature type="compositionally biased region" description="Basic and acidic residues" evidence="1">
    <location>
        <begin position="16"/>
        <end position="28"/>
    </location>
</feature>
<dbReference type="Proteomes" id="UP000318186">
    <property type="component" value="Unassembled WGS sequence"/>
</dbReference>
<proteinExistence type="predicted"/>
<feature type="compositionally biased region" description="Low complexity" evidence="1">
    <location>
        <begin position="703"/>
        <end position="722"/>
    </location>
</feature>
<feature type="region of interest" description="Disordered" evidence="1">
    <location>
        <begin position="1"/>
        <end position="69"/>
    </location>
</feature>
<evidence type="ECO:0000313" key="3">
    <source>
        <dbReference type="Proteomes" id="UP000318186"/>
    </source>
</evidence>
<evidence type="ECO:0000256" key="1">
    <source>
        <dbReference type="SAM" id="MobiDB-lite"/>
    </source>
</evidence>
<feature type="compositionally biased region" description="Low complexity" evidence="1">
    <location>
        <begin position="928"/>
        <end position="958"/>
    </location>
</feature>
<feature type="compositionally biased region" description="Pro residues" evidence="1">
    <location>
        <begin position="838"/>
        <end position="851"/>
    </location>
</feature>
<feature type="region of interest" description="Disordered" evidence="1">
    <location>
        <begin position="122"/>
        <end position="284"/>
    </location>
</feature>
<reference evidence="2 3" key="1">
    <citation type="submission" date="2019-06" db="EMBL/GenBank/DDBJ databases">
        <title>Sequencing the genomes of 1000 actinobacteria strains.</title>
        <authorList>
            <person name="Klenk H.-P."/>
        </authorList>
    </citation>
    <scope>NUCLEOTIDE SEQUENCE [LARGE SCALE GENOMIC DNA]</scope>
    <source>
        <strain evidence="2 3">DSM 42059</strain>
    </source>
</reference>
<sequence>MAWRDRLRRRAAGPDPADRSRGTERAETGEESGDGPDRSVSGAPGPSVPSALGPSVPGDWDGGWRRTAPPELTVARAPLGVSDGLAFRARLAAWQNPSFDAGLGHALLPTAPTGLVRGVTTPAAPQPTRSGGGPLLLRALRPEGAENGPGGGTPGAAAVNGGLVDAGTADSGAVDGGARLPVTRTPDVSRRTRPGARQSGPASSTAQVSAAGHGPESATPHPGGRSRNSTTGKGRSGEVLRTRGLTSTESPAALLPSGTPVQRAAESGTGPVVPPSGTARPLAAPPIPLVRRVSVVQGVGAGAGADGAVARSASGGRASQTPSGTTGPGSGRASRSPAGSGSGTSSGPAVQRTSTGPQSARRGGQPEASRASGAEATREAVRLRPLGPLPTAARHPAGPVRRLPALRAAAIAPNLGTAPDVQGPASTTTAPAASGARSTAPAQRAISRAPLGAPLSELPSTASPLAADAPAPSSVLGAGAVPGAATVPGPALPVVQRHSEGDGGTSAPYNGGMTGTAPGAPDGPANRADAPRRTPGRRAGARARGGLGAPMSELPPSVDLPGSAASGARAPRTSSGPDVQRAPARPVRSSGDSPAPTTTDRDRTRTGPAPLVAPLAQAGSGPDAPLLGAADVQRRVASNSGAGDVQRVLDDRSSISGTTLPGATAPAHGGGPATPLVTQSQAAAPRRLAPEGADGTAANTRRPGTTPATAHGATPGTAPGATSDGSGSDRQRPDAPATPAPVVVARAPAAGAARPAGTTGARTAGTAGPHPLTVIRAGAHSAPVPPRTLSLLAARPLRLNTRAPEGVAAPAVSRSGGRPVVAARWPGAPAAHRSGPAQPSPGPSAVAPPTPRGRRTATEHPGPGPQGHGARTTGSQDSVQRVPVVRPAAPPRGAPRKAVPVRPLPVTAPQSQSFTGRPPVTPAPGPSPAGTVPVVRPRTGTPGPVPAAGGTGRAAPPVQRDVTGAGDIAVPKGVPAKAVPERPAATSSAPVRSAARHVETPQDQAADLDDLARRLLDPMARLLRTELRRGRDRTGRPYDGRR</sequence>
<feature type="compositionally biased region" description="Low complexity" evidence="1">
    <location>
        <begin position="306"/>
        <end position="349"/>
    </location>
</feature>
<organism evidence="2 3">
    <name type="scientific">Streptomyces brevispora</name>
    <dbReference type="NCBI Taxonomy" id="887462"/>
    <lineage>
        <taxon>Bacteria</taxon>
        <taxon>Bacillati</taxon>
        <taxon>Actinomycetota</taxon>
        <taxon>Actinomycetes</taxon>
        <taxon>Kitasatosporales</taxon>
        <taxon>Streptomycetaceae</taxon>
        <taxon>Streptomyces</taxon>
    </lineage>
</organism>
<feature type="compositionally biased region" description="Low complexity" evidence="1">
    <location>
        <begin position="735"/>
        <end position="769"/>
    </location>
</feature>
<feature type="compositionally biased region" description="Low complexity" evidence="1">
    <location>
        <begin position="657"/>
        <end position="667"/>
    </location>
</feature>
<feature type="region of interest" description="Disordered" evidence="1">
    <location>
        <begin position="489"/>
        <end position="772"/>
    </location>
</feature>
<dbReference type="EMBL" id="VIWW01000003">
    <property type="protein sequence ID" value="TWF90777.1"/>
    <property type="molecule type" value="Genomic_DNA"/>
</dbReference>
<name>A0A561TUJ2_9ACTN</name>
<comment type="caution">
    <text evidence="2">The sequence shown here is derived from an EMBL/GenBank/DDBJ whole genome shotgun (WGS) entry which is preliminary data.</text>
</comment>
<protein>
    <submittedName>
        <fullName evidence="2">Syndecan 1</fullName>
    </submittedName>
</protein>
<feature type="compositionally biased region" description="Low complexity" evidence="1">
    <location>
        <begin position="423"/>
        <end position="442"/>
    </location>
</feature>
<feature type="compositionally biased region" description="Low complexity" evidence="1">
    <location>
        <begin position="39"/>
        <end position="58"/>
    </location>
</feature>
<feature type="region of interest" description="Disordered" evidence="1">
    <location>
        <begin position="415"/>
        <end position="444"/>
    </location>
</feature>
<gene>
    <name evidence="2" type="ORF">FHX80_13193</name>
</gene>
<feature type="compositionally biased region" description="Basic residues" evidence="1">
    <location>
        <begin position="1"/>
        <end position="11"/>
    </location>
</feature>
<evidence type="ECO:0000313" key="2">
    <source>
        <dbReference type="EMBL" id="TWF90777.1"/>
    </source>
</evidence>